<dbReference type="PANTHER" id="PTHR34524:SF6">
    <property type="entry name" value="CALCYPHOSINE LIKE"/>
    <property type="match status" value="1"/>
</dbReference>
<dbReference type="InterPro" id="IPR002048">
    <property type="entry name" value="EF_hand_dom"/>
</dbReference>
<evidence type="ECO:0000256" key="1">
    <source>
        <dbReference type="ARBA" id="ARBA00022723"/>
    </source>
</evidence>
<evidence type="ECO:0000256" key="3">
    <source>
        <dbReference type="ARBA" id="ARBA00022837"/>
    </source>
</evidence>
<dbReference type="AlphaFoldDB" id="A0AAN8IZN7"/>
<name>A0AAN8IZN7_PATCE</name>
<evidence type="ECO:0000313" key="6">
    <source>
        <dbReference type="Proteomes" id="UP001347796"/>
    </source>
</evidence>
<keyword evidence="1" id="KW-0479">Metal-binding</keyword>
<dbReference type="CDD" id="cd00051">
    <property type="entry name" value="EFh"/>
    <property type="match status" value="2"/>
</dbReference>
<dbReference type="PROSITE" id="PS00018">
    <property type="entry name" value="EF_HAND_1"/>
    <property type="match status" value="2"/>
</dbReference>
<protein>
    <recommendedName>
        <fullName evidence="4">EF-hand domain-containing protein</fullName>
    </recommendedName>
</protein>
<dbReference type="EMBL" id="JAZGQO010000015">
    <property type="protein sequence ID" value="KAK6169367.1"/>
    <property type="molecule type" value="Genomic_DNA"/>
</dbReference>
<dbReference type="InterPro" id="IPR018247">
    <property type="entry name" value="EF_Hand_1_Ca_BS"/>
</dbReference>
<evidence type="ECO:0000259" key="4">
    <source>
        <dbReference type="PROSITE" id="PS50222"/>
    </source>
</evidence>
<feature type="domain" description="EF-hand" evidence="4">
    <location>
        <begin position="62"/>
        <end position="97"/>
    </location>
</feature>
<dbReference type="Proteomes" id="UP001347796">
    <property type="component" value="Unassembled WGS sequence"/>
</dbReference>
<dbReference type="SMART" id="SM00054">
    <property type="entry name" value="EFh"/>
    <property type="match status" value="3"/>
</dbReference>
<proteinExistence type="predicted"/>
<feature type="domain" description="EF-hand" evidence="4">
    <location>
        <begin position="98"/>
        <end position="133"/>
    </location>
</feature>
<dbReference type="InterPro" id="IPR051581">
    <property type="entry name" value="Ca-bind"/>
</dbReference>
<dbReference type="Pfam" id="PF13202">
    <property type="entry name" value="EF-hand_5"/>
    <property type="match status" value="1"/>
</dbReference>
<sequence length="147" mass="17296">MGDVLDARRRALVDQIRQQCLKKGCGGIKQLSTMFRRMDYDFSKCICYRELNMGVKAYGLNISDEDLHLVFDLLDRDKNGSIDFCEFMQHLRPPMTEQRIRVINEAFDKLDVDKNGQIEVDDLRGEICIFFIYVKQKLVKLFLFMKV</sequence>
<comment type="caution">
    <text evidence="5">The sequence shown here is derived from an EMBL/GenBank/DDBJ whole genome shotgun (WGS) entry which is preliminary data.</text>
</comment>
<dbReference type="PROSITE" id="PS50222">
    <property type="entry name" value="EF_HAND_2"/>
    <property type="match status" value="2"/>
</dbReference>
<keyword evidence="2" id="KW-0677">Repeat</keyword>
<evidence type="ECO:0000256" key="2">
    <source>
        <dbReference type="ARBA" id="ARBA00022737"/>
    </source>
</evidence>
<reference evidence="5 6" key="1">
    <citation type="submission" date="2024-01" db="EMBL/GenBank/DDBJ databases">
        <title>The genome of the rayed Mediterranean limpet Patella caerulea (Linnaeus, 1758).</title>
        <authorList>
            <person name="Anh-Thu Weber A."/>
            <person name="Halstead-Nussloch G."/>
        </authorList>
    </citation>
    <scope>NUCLEOTIDE SEQUENCE [LARGE SCALE GENOMIC DNA]</scope>
    <source>
        <strain evidence="5">AATW-2023a</strain>
        <tissue evidence="5">Whole specimen</tissue>
    </source>
</reference>
<accession>A0AAN8IZN7</accession>
<dbReference type="SUPFAM" id="SSF47473">
    <property type="entry name" value="EF-hand"/>
    <property type="match status" value="1"/>
</dbReference>
<organism evidence="5 6">
    <name type="scientific">Patella caerulea</name>
    <name type="common">Rayed Mediterranean limpet</name>
    <dbReference type="NCBI Taxonomy" id="87958"/>
    <lineage>
        <taxon>Eukaryota</taxon>
        <taxon>Metazoa</taxon>
        <taxon>Spiralia</taxon>
        <taxon>Lophotrochozoa</taxon>
        <taxon>Mollusca</taxon>
        <taxon>Gastropoda</taxon>
        <taxon>Patellogastropoda</taxon>
        <taxon>Patelloidea</taxon>
        <taxon>Patellidae</taxon>
        <taxon>Patella</taxon>
    </lineage>
</organism>
<dbReference type="Gene3D" id="1.10.238.10">
    <property type="entry name" value="EF-hand"/>
    <property type="match status" value="1"/>
</dbReference>
<dbReference type="GO" id="GO:0005509">
    <property type="term" value="F:calcium ion binding"/>
    <property type="evidence" value="ECO:0007669"/>
    <property type="project" value="InterPro"/>
</dbReference>
<dbReference type="InterPro" id="IPR011992">
    <property type="entry name" value="EF-hand-dom_pair"/>
</dbReference>
<dbReference type="Pfam" id="PF13499">
    <property type="entry name" value="EF-hand_7"/>
    <property type="match status" value="1"/>
</dbReference>
<dbReference type="PANTHER" id="PTHR34524">
    <property type="entry name" value="CALCYPHOSIN"/>
    <property type="match status" value="1"/>
</dbReference>
<keyword evidence="6" id="KW-1185">Reference proteome</keyword>
<keyword evidence="3" id="KW-0106">Calcium</keyword>
<gene>
    <name evidence="5" type="ORF">SNE40_020435</name>
</gene>
<evidence type="ECO:0000313" key="5">
    <source>
        <dbReference type="EMBL" id="KAK6169367.1"/>
    </source>
</evidence>